<name>A0A4U6T422_SETVI</name>
<feature type="region of interest" description="Disordered" evidence="1">
    <location>
        <begin position="25"/>
        <end position="174"/>
    </location>
</feature>
<keyword evidence="3" id="KW-1185">Reference proteome</keyword>
<gene>
    <name evidence="2" type="ORF">SEVIR_9G424400v2</name>
</gene>
<feature type="compositionally biased region" description="Basic and acidic residues" evidence="1">
    <location>
        <begin position="54"/>
        <end position="67"/>
    </location>
</feature>
<evidence type="ECO:0000313" key="2">
    <source>
        <dbReference type="EMBL" id="TKV96379.1"/>
    </source>
</evidence>
<accession>A0A4U6T422</accession>
<feature type="compositionally biased region" description="Basic and acidic residues" evidence="1">
    <location>
        <begin position="165"/>
        <end position="174"/>
    </location>
</feature>
<feature type="compositionally biased region" description="Gly residues" evidence="1">
    <location>
        <begin position="35"/>
        <end position="53"/>
    </location>
</feature>
<evidence type="ECO:0000313" key="3">
    <source>
        <dbReference type="Proteomes" id="UP000298652"/>
    </source>
</evidence>
<proteinExistence type="predicted"/>
<protein>
    <recommendedName>
        <fullName evidence="4">DUF834 domain-containing protein</fullName>
    </recommendedName>
</protein>
<feature type="compositionally biased region" description="Gly residues" evidence="1">
    <location>
        <begin position="74"/>
        <end position="83"/>
    </location>
</feature>
<evidence type="ECO:0000256" key="1">
    <source>
        <dbReference type="SAM" id="MobiDB-lite"/>
    </source>
</evidence>
<dbReference type="AlphaFoldDB" id="A0A4U6T422"/>
<feature type="compositionally biased region" description="Basic residues" evidence="1">
    <location>
        <begin position="84"/>
        <end position="102"/>
    </location>
</feature>
<dbReference type="Proteomes" id="UP000298652">
    <property type="component" value="Chromosome 9"/>
</dbReference>
<dbReference type="Gramene" id="TKV96379">
    <property type="protein sequence ID" value="TKV96379"/>
    <property type="gene ID" value="SEVIR_9G424400v2"/>
</dbReference>
<sequence length="174" mass="17868">MEPSHGAVGGGRRWGDAEEVRWLKGGGEIRAEEAGGVGEGSVAGGGVGQGGGGRAEHWRRGRAKEVGPVEAVGPGVGGVVGGAGRRRQGQRGRARTCGRGRVHGGGLGADQRRQRDAPDAPTESTAAGRAQHRRRPPTGGGGVGLKVEGRESEVGMRVMAWPPPARERRKELVG</sequence>
<organism evidence="2 3">
    <name type="scientific">Setaria viridis</name>
    <name type="common">Green bristlegrass</name>
    <name type="synonym">Setaria italica subsp. viridis</name>
    <dbReference type="NCBI Taxonomy" id="4556"/>
    <lineage>
        <taxon>Eukaryota</taxon>
        <taxon>Viridiplantae</taxon>
        <taxon>Streptophyta</taxon>
        <taxon>Embryophyta</taxon>
        <taxon>Tracheophyta</taxon>
        <taxon>Spermatophyta</taxon>
        <taxon>Magnoliopsida</taxon>
        <taxon>Liliopsida</taxon>
        <taxon>Poales</taxon>
        <taxon>Poaceae</taxon>
        <taxon>PACMAD clade</taxon>
        <taxon>Panicoideae</taxon>
        <taxon>Panicodae</taxon>
        <taxon>Paniceae</taxon>
        <taxon>Cenchrinae</taxon>
        <taxon>Setaria</taxon>
    </lineage>
</organism>
<evidence type="ECO:0008006" key="4">
    <source>
        <dbReference type="Google" id="ProtNLM"/>
    </source>
</evidence>
<reference evidence="2" key="1">
    <citation type="submission" date="2019-03" db="EMBL/GenBank/DDBJ databases">
        <title>WGS assembly of Setaria viridis.</title>
        <authorList>
            <person name="Huang P."/>
            <person name="Jenkins J."/>
            <person name="Grimwood J."/>
            <person name="Barry K."/>
            <person name="Healey A."/>
            <person name="Mamidi S."/>
            <person name="Sreedasyam A."/>
            <person name="Shu S."/>
            <person name="Feldman M."/>
            <person name="Wu J."/>
            <person name="Yu Y."/>
            <person name="Chen C."/>
            <person name="Johnson J."/>
            <person name="Rokhsar D."/>
            <person name="Baxter I."/>
            <person name="Schmutz J."/>
            <person name="Brutnell T."/>
            <person name="Kellogg E."/>
        </authorList>
    </citation>
    <scope>NUCLEOTIDE SEQUENCE [LARGE SCALE GENOMIC DNA]</scope>
</reference>
<dbReference type="EMBL" id="CM016560">
    <property type="protein sequence ID" value="TKV96379.1"/>
    <property type="molecule type" value="Genomic_DNA"/>
</dbReference>